<organism evidence="2 3">
    <name type="scientific">Cryptotermes secundus</name>
    <dbReference type="NCBI Taxonomy" id="105785"/>
    <lineage>
        <taxon>Eukaryota</taxon>
        <taxon>Metazoa</taxon>
        <taxon>Ecdysozoa</taxon>
        <taxon>Arthropoda</taxon>
        <taxon>Hexapoda</taxon>
        <taxon>Insecta</taxon>
        <taxon>Pterygota</taxon>
        <taxon>Neoptera</taxon>
        <taxon>Polyneoptera</taxon>
        <taxon>Dictyoptera</taxon>
        <taxon>Blattodea</taxon>
        <taxon>Blattoidea</taxon>
        <taxon>Termitoidae</taxon>
        <taxon>Kalotermitidae</taxon>
        <taxon>Cryptotermitinae</taxon>
        <taxon>Cryptotermes</taxon>
    </lineage>
</organism>
<comment type="similarity">
    <text evidence="1">Belongs to the C19orf12 family.</text>
</comment>
<dbReference type="Proteomes" id="UP000235965">
    <property type="component" value="Unassembled WGS sequence"/>
</dbReference>
<sequence>MPVNSREILNVVTELTEDRRVRVTMTESFKGGCIAATTTIIGGMVLGPAGLAIGGAVGGCAAAIMSKDKFKPIPQVIMNDMTDAQRERLVASVSAVIADLRVEDIALLLPLLLENRAAKEAILRSVFAFLQTEMQLQIMD</sequence>
<reference evidence="2 3" key="1">
    <citation type="submission" date="2017-12" db="EMBL/GenBank/DDBJ databases">
        <title>Hemimetabolous genomes reveal molecular basis of termite eusociality.</title>
        <authorList>
            <person name="Harrison M.C."/>
            <person name="Jongepier E."/>
            <person name="Robertson H.M."/>
            <person name="Arning N."/>
            <person name="Bitard-Feildel T."/>
            <person name="Chao H."/>
            <person name="Childers C.P."/>
            <person name="Dinh H."/>
            <person name="Doddapaneni H."/>
            <person name="Dugan S."/>
            <person name="Gowin J."/>
            <person name="Greiner C."/>
            <person name="Han Y."/>
            <person name="Hu H."/>
            <person name="Hughes D.S.T."/>
            <person name="Huylmans A.-K."/>
            <person name="Kemena C."/>
            <person name="Kremer L.P.M."/>
            <person name="Lee S.L."/>
            <person name="Lopez-Ezquerra A."/>
            <person name="Mallet L."/>
            <person name="Monroy-Kuhn J.M."/>
            <person name="Moser A."/>
            <person name="Murali S.C."/>
            <person name="Muzny D.M."/>
            <person name="Otani S."/>
            <person name="Piulachs M.-D."/>
            <person name="Poelchau M."/>
            <person name="Qu J."/>
            <person name="Schaub F."/>
            <person name="Wada-Katsumata A."/>
            <person name="Worley K.C."/>
            <person name="Xie Q."/>
            <person name="Ylla G."/>
            <person name="Poulsen M."/>
            <person name="Gibbs R.A."/>
            <person name="Schal C."/>
            <person name="Richards S."/>
            <person name="Belles X."/>
            <person name="Korb J."/>
            <person name="Bornberg-Bauer E."/>
        </authorList>
    </citation>
    <scope>NUCLEOTIDE SEQUENCE [LARGE SCALE GENOMIC DNA]</scope>
    <source>
        <tissue evidence="2">Whole body</tissue>
    </source>
</reference>
<dbReference type="STRING" id="105785.A0A2J7R1S0"/>
<proteinExistence type="inferred from homology"/>
<evidence type="ECO:0000313" key="3">
    <source>
        <dbReference type="Proteomes" id="UP000235965"/>
    </source>
</evidence>
<dbReference type="InParanoid" id="A0A2J7R1S0"/>
<dbReference type="OrthoDB" id="5976774at2759"/>
<gene>
    <name evidence="2" type="primary">CS012</name>
    <name evidence="2" type="ORF">B7P43_G03750</name>
</gene>
<dbReference type="EMBL" id="NEVH01008202">
    <property type="protein sequence ID" value="PNF34775.1"/>
    <property type="molecule type" value="Genomic_DNA"/>
</dbReference>
<keyword evidence="3" id="KW-1185">Reference proteome</keyword>
<comment type="caution">
    <text evidence="2">The sequence shown here is derived from an EMBL/GenBank/DDBJ whole genome shotgun (WGS) entry which is preliminary data.</text>
</comment>
<dbReference type="PANTHER" id="PTHR31493:SF1">
    <property type="entry name" value="PROTEIN C19ORF12"/>
    <property type="match status" value="1"/>
</dbReference>
<dbReference type="AlphaFoldDB" id="A0A2J7R1S0"/>
<name>A0A2J7R1S0_9NEOP</name>
<dbReference type="Pfam" id="PF20721">
    <property type="entry name" value="C19orf12"/>
    <property type="match status" value="1"/>
</dbReference>
<dbReference type="PANTHER" id="PTHR31493">
    <property type="entry name" value="NAZO FAMILY MEMBER"/>
    <property type="match status" value="1"/>
</dbReference>
<evidence type="ECO:0000313" key="2">
    <source>
        <dbReference type="EMBL" id="PNF34775.1"/>
    </source>
</evidence>
<evidence type="ECO:0000256" key="1">
    <source>
        <dbReference type="ARBA" id="ARBA00029457"/>
    </source>
</evidence>
<dbReference type="FunCoup" id="A0A2J7R1S0">
    <property type="interactions" value="80"/>
</dbReference>
<protein>
    <submittedName>
        <fullName evidence="2">C19orf12-like protein</fullName>
    </submittedName>
</protein>
<dbReference type="InterPro" id="IPR033369">
    <property type="entry name" value="C19orf12"/>
</dbReference>
<accession>A0A2J7R1S0</accession>